<dbReference type="AlphaFoldDB" id="A0AAE1H8F4"/>
<dbReference type="EMBL" id="JAHWGI010000492">
    <property type="protein sequence ID" value="KAK3916139.1"/>
    <property type="molecule type" value="Genomic_DNA"/>
</dbReference>
<feature type="non-terminal residue" evidence="2">
    <location>
        <position position="90"/>
    </location>
</feature>
<keyword evidence="3" id="KW-1185">Reference proteome</keyword>
<organism evidence="2 3">
    <name type="scientific">Frankliniella fusca</name>
    <dbReference type="NCBI Taxonomy" id="407009"/>
    <lineage>
        <taxon>Eukaryota</taxon>
        <taxon>Metazoa</taxon>
        <taxon>Ecdysozoa</taxon>
        <taxon>Arthropoda</taxon>
        <taxon>Hexapoda</taxon>
        <taxon>Insecta</taxon>
        <taxon>Pterygota</taxon>
        <taxon>Neoptera</taxon>
        <taxon>Paraneoptera</taxon>
        <taxon>Thysanoptera</taxon>
        <taxon>Terebrantia</taxon>
        <taxon>Thripoidea</taxon>
        <taxon>Thripidae</taxon>
        <taxon>Frankliniella</taxon>
    </lineage>
</organism>
<name>A0AAE1H8F4_9NEOP</name>
<evidence type="ECO:0000313" key="2">
    <source>
        <dbReference type="EMBL" id="KAK3916141.1"/>
    </source>
</evidence>
<comment type="caution">
    <text evidence="2">The sequence shown here is derived from an EMBL/GenBank/DDBJ whole genome shotgun (WGS) entry which is preliminary data.</text>
</comment>
<proteinExistence type="predicted"/>
<dbReference type="Proteomes" id="UP001219518">
    <property type="component" value="Unassembled WGS sequence"/>
</dbReference>
<reference evidence="2" key="2">
    <citation type="journal article" date="2023" name="BMC Genomics">
        <title>Pest status, molecular evolution, and epigenetic factors derived from the genome assembly of Frankliniella fusca, a thysanopteran phytovirus vector.</title>
        <authorList>
            <person name="Catto M.A."/>
            <person name="Labadie P.E."/>
            <person name="Jacobson A.L."/>
            <person name="Kennedy G.G."/>
            <person name="Srinivasan R."/>
            <person name="Hunt B.G."/>
        </authorList>
    </citation>
    <scope>NUCLEOTIDE SEQUENCE</scope>
    <source>
        <strain evidence="2">PL_HMW_Pooled</strain>
    </source>
</reference>
<gene>
    <name evidence="1" type="ORF">KUF71_025432</name>
    <name evidence="2" type="ORF">KUF71_025434</name>
</gene>
<evidence type="ECO:0000313" key="3">
    <source>
        <dbReference type="Proteomes" id="UP001219518"/>
    </source>
</evidence>
<sequence length="90" mass="10110">VNKINISGCRAETLIETFHSNLRGLLLCLWSLPQKEENALALLSSASHSFTVIVLNLEHTSVDTTLTMKTNTVHFLSGECHQFMHMIRSQ</sequence>
<accession>A0AAE1H8F4</accession>
<protein>
    <submittedName>
        <fullName evidence="2">NH(3)-dependent NAD(+) synthetase</fullName>
    </submittedName>
</protein>
<evidence type="ECO:0000313" key="1">
    <source>
        <dbReference type="EMBL" id="KAK3916139.1"/>
    </source>
</evidence>
<reference evidence="2" key="1">
    <citation type="submission" date="2021-07" db="EMBL/GenBank/DDBJ databases">
        <authorList>
            <person name="Catto M.A."/>
            <person name="Jacobson A."/>
            <person name="Kennedy G."/>
            <person name="Labadie P."/>
            <person name="Hunt B.G."/>
            <person name="Srinivasan R."/>
        </authorList>
    </citation>
    <scope>NUCLEOTIDE SEQUENCE</scope>
    <source>
        <strain evidence="2">PL_HMW_Pooled</strain>
        <tissue evidence="2">Head</tissue>
    </source>
</reference>
<dbReference type="EMBL" id="JAHWGI010000492">
    <property type="protein sequence ID" value="KAK3916141.1"/>
    <property type="molecule type" value="Genomic_DNA"/>
</dbReference>